<reference evidence="9 10" key="1">
    <citation type="journal article" date="2018" name="Sci. Rep.">
        <title>Comparative genomics provides insights into the lifestyle and reveals functional heterogeneity of dark septate endophytic fungi.</title>
        <authorList>
            <person name="Knapp D.G."/>
            <person name="Nemeth J.B."/>
            <person name="Barry K."/>
            <person name="Hainaut M."/>
            <person name="Henrissat B."/>
            <person name="Johnson J."/>
            <person name="Kuo A."/>
            <person name="Lim J.H.P."/>
            <person name="Lipzen A."/>
            <person name="Nolan M."/>
            <person name="Ohm R.A."/>
            <person name="Tamas L."/>
            <person name="Grigoriev I.V."/>
            <person name="Spatafora J.W."/>
            <person name="Nagy L.G."/>
            <person name="Kovacs G.M."/>
        </authorList>
    </citation>
    <scope>NUCLEOTIDE SEQUENCE [LARGE SCALE GENOMIC DNA]</scope>
    <source>
        <strain evidence="9 10">DSE2036</strain>
    </source>
</reference>
<feature type="transmembrane region" description="Helical" evidence="7">
    <location>
        <begin position="114"/>
        <end position="136"/>
    </location>
</feature>
<evidence type="ECO:0000256" key="4">
    <source>
        <dbReference type="ARBA" id="ARBA00023136"/>
    </source>
</evidence>
<dbReference type="InterPro" id="IPR049326">
    <property type="entry name" value="Rhodopsin_dom_fungi"/>
</dbReference>
<evidence type="ECO:0000256" key="2">
    <source>
        <dbReference type="ARBA" id="ARBA00022692"/>
    </source>
</evidence>
<feature type="transmembrane region" description="Helical" evidence="7">
    <location>
        <begin position="148"/>
        <end position="171"/>
    </location>
</feature>
<feature type="region of interest" description="Disordered" evidence="6">
    <location>
        <begin position="300"/>
        <end position="363"/>
    </location>
</feature>
<name>A0A2V1E3I4_9PLEO</name>
<dbReference type="GO" id="GO:0016020">
    <property type="term" value="C:membrane"/>
    <property type="evidence" value="ECO:0007669"/>
    <property type="project" value="UniProtKB-SubCell"/>
</dbReference>
<evidence type="ECO:0000313" key="10">
    <source>
        <dbReference type="Proteomes" id="UP000244855"/>
    </source>
</evidence>
<feature type="transmembrane region" description="Helical" evidence="7">
    <location>
        <begin position="268"/>
        <end position="290"/>
    </location>
</feature>
<feature type="transmembrane region" description="Helical" evidence="7">
    <location>
        <begin position="229"/>
        <end position="248"/>
    </location>
</feature>
<keyword evidence="10" id="KW-1185">Reference proteome</keyword>
<dbReference type="Proteomes" id="UP000244855">
    <property type="component" value="Unassembled WGS sequence"/>
</dbReference>
<keyword evidence="4 7" id="KW-0472">Membrane</keyword>
<dbReference type="Pfam" id="PF20684">
    <property type="entry name" value="Fung_rhodopsin"/>
    <property type="match status" value="1"/>
</dbReference>
<dbReference type="PANTHER" id="PTHR33048:SF124">
    <property type="entry name" value="INTEGRAL MEMBRANE PROTEIN"/>
    <property type="match status" value="1"/>
</dbReference>
<comment type="similarity">
    <text evidence="5">Belongs to the SAT4 family.</text>
</comment>
<dbReference type="AlphaFoldDB" id="A0A2V1E3I4"/>
<evidence type="ECO:0000256" key="3">
    <source>
        <dbReference type="ARBA" id="ARBA00022989"/>
    </source>
</evidence>
<evidence type="ECO:0000256" key="1">
    <source>
        <dbReference type="ARBA" id="ARBA00004141"/>
    </source>
</evidence>
<proteinExistence type="inferred from homology"/>
<sequence>MNTHRYFAREEFQGVVPAPPGSIANPTNPPSIAHHVVAANIAFPLLSTVFLALRWYTSLCILQRVGFEEYTITIAWIMALGHAATSCILTRYGLGRHLWDVSFVAFNNNFGKAAIIGGLSYTLAIMFVKISILVFYLRISAARNLKIVIYTAVAITIAYSIPLATIGFYACNPMAKYWDITITTGSCINQYAVYLFSASMNIATDVIILVLPVVMLWKVHIPRRQKVGIIFMLMTGGLVLVASIVRLVHIVNSFYTTDITWDFANQDVWWALELHLAIVCSCLPLGKAFLRCHFPQVIGRSSQDSHSHPRTRRTFRSTHQVALPSREENESKLSSEQGKTTEGDFPLHAYSTQPNNEEDGGRKTSFCDARLDAEQSCKVWGKEHPDTLTSTKDLALTFNGQGSVWRPLLALGLA</sequence>
<accession>A0A2V1E3I4</accession>
<evidence type="ECO:0000256" key="7">
    <source>
        <dbReference type="SAM" id="Phobius"/>
    </source>
</evidence>
<evidence type="ECO:0000256" key="5">
    <source>
        <dbReference type="ARBA" id="ARBA00038359"/>
    </source>
</evidence>
<evidence type="ECO:0000256" key="6">
    <source>
        <dbReference type="SAM" id="MobiDB-lite"/>
    </source>
</evidence>
<protein>
    <recommendedName>
        <fullName evidence="8">Rhodopsin domain-containing protein</fullName>
    </recommendedName>
</protein>
<dbReference type="InterPro" id="IPR052337">
    <property type="entry name" value="SAT4-like"/>
</dbReference>
<dbReference type="STRING" id="97972.A0A2V1E3I4"/>
<keyword evidence="2 7" id="KW-0812">Transmembrane</keyword>
<dbReference type="OrthoDB" id="5401779at2759"/>
<gene>
    <name evidence="9" type="ORF">DM02DRAFT_652348</name>
</gene>
<evidence type="ECO:0000259" key="8">
    <source>
        <dbReference type="Pfam" id="PF20684"/>
    </source>
</evidence>
<organism evidence="9 10">
    <name type="scientific">Periconia macrospinosa</name>
    <dbReference type="NCBI Taxonomy" id="97972"/>
    <lineage>
        <taxon>Eukaryota</taxon>
        <taxon>Fungi</taxon>
        <taxon>Dikarya</taxon>
        <taxon>Ascomycota</taxon>
        <taxon>Pezizomycotina</taxon>
        <taxon>Dothideomycetes</taxon>
        <taxon>Pleosporomycetidae</taxon>
        <taxon>Pleosporales</taxon>
        <taxon>Massarineae</taxon>
        <taxon>Periconiaceae</taxon>
        <taxon>Periconia</taxon>
    </lineage>
</organism>
<dbReference type="EMBL" id="KZ805328">
    <property type="protein sequence ID" value="PVI03760.1"/>
    <property type="molecule type" value="Genomic_DNA"/>
</dbReference>
<feature type="domain" description="Rhodopsin" evidence="8">
    <location>
        <begin position="53"/>
        <end position="290"/>
    </location>
</feature>
<feature type="transmembrane region" description="Helical" evidence="7">
    <location>
        <begin position="191"/>
        <end position="217"/>
    </location>
</feature>
<keyword evidence="3 7" id="KW-1133">Transmembrane helix</keyword>
<feature type="transmembrane region" description="Helical" evidence="7">
    <location>
        <begin position="74"/>
        <end position="94"/>
    </location>
</feature>
<evidence type="ECO:0000313" key="9">
    <source>
        <dbReference type="EMBL" id="PVI03760.1"/>
    </source>
</evidence>
<dbReference type="PANTHER" id="PTHR33048">
    <property type="entry name" value="PTH11-LIKE INTEGRAL MEMBRANE PROTEIN (AFU_ORTHOLOGUE AFUA_5G11245)"/>
    <property type="match status" value="1"/>
</dbReference>
<comment type="subcellular location">
    <subcellularLocation>
        <location evidence="1">Membrane</location>
        <topology evidence="1">Multi-pass membrane protein</topology>
    </subcellularLocation>
</comment>
<feature type="transmembrane region" description="Helical" evidence="7">
    <location>
        <begin position="32"/>
        <end position="53"/>
    </location>
</feature>